<evidence type="ECO:0000256" key="11">
    <source>
        <dbReference type="HAMAP-Rule" id="MF_00354"/>
    </source>
</evidence>
<comment type="cofactor">
    <cofactor evidence="1 11">
        <name>FMN</name>
        <dbReference type="ChEBI" id="CHEBI:58210"/>
    </cofactor>
</comment>
<feature type="binding site" evidence="11">
    <location>
        <position position="189"/>
    </location>
    <ligand>
        <name>FMN</name>
        <dbReference type="ChEBI" id="CHEBI:58210"/>
    </ligand>
</feature>
<name>A0A7C5LDA4_CALS0</name>
<organism evidence="13">
    <name type="scientific">Caldiarchaeum subterraneum</name>
    <dbReference type="NCBI Taxonomy" id="311458"/>
    <lineage>
        <taxon>Archaea</taxon>
        <taxon>Nitrososphaerota</taxon>
        <taxon>Candidatus Caldarchaeales</taxon>
        <taxon>Candidatus Caldarchaeaceae</taxon>
        <taxon>Candidatus Caldarchaeum</taxon>
    </lineage>
</organism>
<feature type="binding site" evidence="11">
    <location>
        <begin position="271"/>
        <end position="273"/>
    </location>
    <ligand>
        <name>FMN</name>
        <dbReference type="ChEBI" id="CHEBI:58210"/>
    </ligand>
</feature>
<comment type="caution">
    <text evidence="13">The sequence shown here is derived from an EMBL/GenBank/DDBJ whole genome shotgun (WGS) entry which is preliminary data.</text>
</comment>
<dbReference type="EC" id="5.3.3.2" evidence="11"/>
<evidence type="ECO:0000256" key="3">
    <source>
        <dbReference type="ARBA" id="ARBA00022630"/>
    </source>
</evidence>
<comment type="catalytic activity">
    <reaction evidence="11">
        <text>isopentenyl diphosphate = dimethylallyl diphosphate</text>
        <dbReference type="Rhea" id="RHEA:23284"/>
        <dbReference type="ChEBI" id="CHEBI:57623"/>
        <dbReference type="ChEBI" id="CHEBI:128769"/>
        <dbReference type="EC" id="5.3.3.2"/>
    </reaction>
</comment>
<feature type="binding site" evidence="11">
    <location>
        <begin position="6"/>
        <end position="7"/>
    </location>
    <ligand>
        <name>substrate</name>
    </ligand>
</feature>
<accession>A0A7C5LDA4</accession>
<dbReference type="PIRSF" id="PIRSF003314">
    <property type="entry name" value="IPP_isomerase"/>
    <property type="match status" value="1"/>
</dbReference>
<dbReference type="GO" id="GO:0070402">
    <property type="term" value="F:NADPH binding"/>
    <property type="evidence" value="ECO:0007669"/>
    <property type="project" value="UniProtKB-UniRule"/>
</dbReference>
<comment type="cofactor">
    <cofactor evidence="11">
        <name>NADPH</name>
        <dbReference type="ChEBI" id="CHEBI:57783"/>
    </cofactor>
</comment>
<dbReference type="EMBL" id="DRWN01000013">
    <property type="protein sequence ID" value="HHK67816.1"/>
    <property type="molecule type" value="Genomic_DNA"/>
</dbReference>
<feature type="binding site" evidence="11">
    <location>
        <position position="157"/>
    </location>
    <ligand>
        <name>substrate</name>
    </ligand>
</feature>
<evidence type="ECO:0000256" key="8">
    <source>
        <dbReference type="ARBA" id="ARBA00023229"/>
    </source>
</evidence>
<dbReference type="SMART" id="SM01240">
    <property type="entry name" value="IMPDH"/>
    <property type="match status" value="1"/>
</dbReference>
<comment type="subunit">
    <text evidence="10 11">Homooctamer. Dimer of tetramers.</text>
</comment>
<dbReference type="GO" id="GO:0008299">
    <property type="term" value="P:isoprenoid biosynthetic process"/>
    <property type="evidence" value="ECO:0007669"/>
    <property type="project" value="UniProtKB-UniRule"/>
</dbReference>
<evidence type="ECO:0000256" key="4">
    <source>
        <dbReference type="ARBA" id="ARBA00022643"/>
    </source>
</evidence>
<dbReference type="SUPFAM" id="SSF51395">
    <property type="entry name" value="FMN-linked oxidoreductases"/>
    <property type="match status" value="1"/>
</dbReference>
<proteinExistence type="inferred from homology"/>
<dbReference type="PANTHER" id="PTHR43665">
    <property type="entry name" value="ISOPENTENYL-DIPHOSPHATE DELTA-ISOMERASE"/>
    <property type="match status" value="1"/>
</dbReference>
<keyword evidence="2 11" id="KW-0963">Cytoplasm</keyword>
<evidence type="ECO:0000256" key="10">
    <source>
        <dbReference type="ARBA" id="ARBA00025810"/>
    </source>
</evidence>
<keyword evidence="8 11" id="KW-0414">Isoprene biosynthesis</keyword>
<sequence>MDIQSRKSDHIKITLERDVSFKKTTWLEYVELVHQAAPEIDPEDLQTEAFFLGRRFSHPFTIESMTGGTAEAEKINGNLGEAAAVFNIPVGVGSQRAGIVRPETAYSFRVARDRGPNAFIIANIGAAQLVENGVEMAFKAVKMVDADALNIHLNPLQELVQPDGRARFKNLFKKVSEIKKELSIPIIIKEIGCGLSREVVLKGDEAGVDVFDVAGSGGTNWTLIEMIRADESGAYDKRRLAEVFLEWGIPTAAAVLEAVSVTKKPVVASGGLRTGLDAAKTLVLGASMAGFAKPMLQPATESAEKVLEKLNQLSAELKTAMYLVGCSSVEELRKAPRVLLGPLREWYHSRVTRDSR</sequence>
<evidence type="ECO:0000256" key="7">
    <source>
        <dbReference type="ARBA" id="ARBA00022857"/>
    </source>
</evidence>
<feature type="binding site" evidence="11">
    <location>
        <position position="219"/>
    </location>
    <ligand>
        <name>FMN</name>
        <dbReference type="ChEBI" id="CHEBI:58210"/>
    </ligand>
</feature>
<dbReference type="Pfam" id="PF01070">
    <property type="entry name" value="FMN_dh"/>
    <property type="match status" value="1"/>
</dbReference>
<comment type="subcellular location">
    <subcellularLocation>
        <location evidence="11">Cytoplasm</location>
    </subcellularLocation>
</comment>
<evidence type="ECO:0000313" key="13">
    <source>
        <dbReference type="EMBL" id="HHK67816.1"/>
    </source>
</evidence>
<dbReference type="NCBIfam" id="TIGR02151">
    <property type="entry name" value="IPP_isom_2"/>
    <property type="match status" value="1"/>
</dbReference>
<feature type="binding site" evidence="11">
    <location>
        <position position="94"/>
    </location>
    <ligand>
        <name>FMN</name>
        <dbReference type="ChEBI" id="CHEBI:58210"/>
    </ligand>
</feature>
<dbReference type="GO" id="GO:0000287">
    <property type="term" value="F:magnesium ion binding"/>
    <property type="evidence" value="ECO:0007669"/>
    <property type="project" value="UniProtKB-UniRule"/>
</dbReference>
<dbReference type="AlphaFoldDB" id="A0A7C5LDA4"/>
<keyword evidence="9 11" id="KW-0413">Isomerase</keyword>
<protein>
    <recommendedName>
        <fullName evidence="11">Isopentenyl-diphosphate delta-isomerase</fullName>
        <shortName evidence="11">IPP isomerase</shortName>
        <ecNumber evidence="11">5.3.3.2</ecNumber>
    </recommendedName>
    <alternativeName>
        <fullName evidence="11">Isopentenyl diphosphate:dimethylallyl diphosphate isomerase</fullName>
    </alternativeName>
    <alternativeName>
        <fullName evidence="11">Isopentenyl pyrophosphate isomerase</fullName>
    </alternativeName>
    <alternativeName>
        <fullName evidence="11">Type 2 isopentenyl diphosphate isomerase</fullName>
        <shortName evidence="11">IDI-2</shortName>
    </alternativeName>
</protein>
<evidence type="ECO:0000256" key="1">
    <source>
        <dbReference type="ARBA" id="ARBA00001917"/>
    </source>
</evidence>
<dbReference type="PANTHER" id="PTHR43665:SF1">
    <property type="entry name" value="ISOPENTENYL-DIPHOSPHATE DELTA-ISOMERASE"/>
    <property type="match status" value="1"/>
</dbReference>
<comment type="similarity">
    <text evidence="11">Belongs to the IPP isomerase type 2 family.</text>
</comment>
<evidence type="ECO:0000256" key="9">
    <source>
        <dbReference type="ARBA" id="ARBA00023235"/>
    </source>
</evidence>
<dbReference type="GO" id="GO:0010181">
    <property type="term" value="F:FMN binding"/>
    <property type="evidence" value="ECO:0007669"/>
    <property type="project" value="UniProtKB-UniRule"/>
</dbReference>
<dbReference type="GO" id="GO:0004452">
    <property type="term" value="F:isopentenyl-diphosphate delta-isomerase activity"/>
    <property type="evidence" value="ECO:0007669"/>
    <property type="project" value="UniProtKB-UniRule"/>
</dbReference>
<reference evidence="13" key="1">
    <citation type="journal article" date="2020" name="mSystems">
        <title>Genome- and Community-Level Interaction Insights into Carbon Utilization and Element Cycling Functions of Hydrothermarchaeota in Hydrothermal Sediment.</title>
        <authorList>
            <person name="Zhou Z."/>
            <person name="Liu Y."/>
            <person name="Xu W."/>
            <person name="Pan J."/>
            <person name="Luo Z.H."/>
            <person name="Li M."/>
        </authorList>
    </citation>
    <scope>NUCLEOTIDE SEQUENCE [LARGE SCALE GENOMIC DNA]</scope>
    <source>
        <strain evidence="13">SpSt-1056</strain>
    </source>
</reference>
<comment type="cofactor">
    <cofactor evidence="11">
        <name>Mg(2+)</name>
        <dbReference type="ChEBI" id="CHEBI:18420"/>
    </cofactor>
</comment>
<dbReference type="InterPro" id="IPR013785">
    <property type="entry name" value="Aldolase_TIM"/>
</dbReference>
<dbReference type="HAMAP" id="MF_00354">
    <property type="entry name" value="Idi_2"/>
    <property type="match status" value="1"/>
</dbReference>
<evidence type="ECO:0000259" key="12">
    <source>
        <dbReference type="Pfam" id="PF01070"/>
    </source>
</evidence>
<feature type="binding site" evidence="11">
    <location>
        <begin position="94"/>
        <end position="96"/>
    </location>
    <ligand>
        <name>substrate</name>
    </ligand>
</feature>
<keyword evidence="5 11" id="KW-0479">Metal-binding</keyword>
<evidence type="ECO:0000256" key="2">
    <source>
        <dbReference type="ARBA" id="ARBA00022490"/>
    </source>
</evidence>
<feature type="binding site" evidence="11">
    <location>
        <begin position="64"/>
        <end position="66"/>
    </location>
    <ligand>
        <name>FMN</name>
        <dbReference type="ChEBI" id="CHEBI:58210"/>
    </ligand>
</feature>
<dbReference type="CDD" id="cd02811">
    <property type="entry name" value="IDI-2_FMN"/>
    <property type="match status" value="1"/>
</dbReference>
<feature type="binding site" evidence="11">
    <location>
        <begin position="292"/>
        <end position="293"/>
    </location>
    <ligand>
        <name>FMN</name>
        <dbReference type="ChEBI" id="CHEBI:58210"/>
    </ligand>
</feature>
<feature type="domain" description="FMN-dependent dehydrogenase" evidence="12">
    <location>
        <begin position="172"/>
        <end position="334"/>
    </location>
</feature>
<dbReference type="Gene3D" id="3.20.20.70">
    <property type="entry name" value="Aldolase class I"/>
    <property type="match status" value="1"/>
</dbReference>
<evidence type="ECO:0000256" key="5">
    <source>
        <dbReference type="ARBA" id="ARBA00022723"/>
    </source>
</evidence>
<dbReference type="GO" id="GO:0005737">
    <property type="term" value="C:cytoplasm"/>
    <property type="evidence" value="ECO:0007669"/>
    <property type="project" value="UniProtKB-SubCell"/>
</dbReference>
<feature type="binding site" evidence="11">
    <location>
        <position position="123"/>
    </location>
    <ligand>
        <name>FMN</name>
        <dbReference type="ChEBI" id="CHEBI:58210"/>
    </ligand>
</feature>
<keyword evidence="4 11" id="KW-0288">FMN</keyword>
<dbReference type="InterPro" id="IPR000262">
    <property type="entry name" value="FMN-dep_DH"/>
</dbReference>
<evidence type="ECO:0000256" key="6">
    <source>
        <dbReference type="ARBA" id="ARBA00022842"/>
    </source>
</evidence>
<keyword evidence="3 11" id="KW-0285">Flavoprotein</keyword>
<keyword evidence="7 11" id="KW-0521">NADP</keyword>
<comment type="caution">
    <text evidence="11">Lacks conserved residue(s) required for the propagation of feature annotation.</text>
</comment>
<dbReference type="InterPro" id="IPR011179">
    <property type="entry name" value="IPdP_isomerase"/>
</dbReference>
<gene>
    <name evidence="11" type="primary">fni</name>
    <name evidence="13" type="ORF">ENM11_01490</name>
</gene>
<dbReference type="GO" id="GO:0016491">
    <property type="term" value="F:oxidoreductase activity"/>
    <property type="evidence" value="ECO:0007669"/>
    <property type="project" value="InterPro"/>
</dbReference>
<feature type="binding site" evidence="11">
    <location>
        <position position="158"/>
    </location>
    <ligand>
        <name>Mg(2+)</name>
        <dbReference type="ChEBI" id="CHEBI:18420"/>
    </ligand>
</feature>
<keyword evidence="6 11" id="KW-0460">Magnesium</keyword>
<comment type="function">
    <text evidence="11">Involved in the biosynthesis of isoprenoids. Catalyzes the 1,3-allylic rearrangement of the homoallylic substrate isopentenyl (IPP) to its allylic isomer, dimethylallyl diphosphate (DMAPP).</text>
</comment>